<sequence length="258" mass="27271">MSQNEEQFIAVTVGAVKGSAPREVGAVMRIWPDRQEGSIGGGALEFEAAKIAREMLRDNLMKIQRVMPLGPDLGQCCGGVVTLDFNRDDQLEKPSQPPLWIWGAGHVGRAIANVLAPLEDRQITLIDTTAERMPDVLAITVAPLVAADPVRAVAHAPRDADHLVLTYSHAIDLALCDALLRHGFASAGLIGSATKWARFRSKLASMGHTSAQISRIACPIGDPSLGKHPQAIAVSAAAALISASADGVERQGIGERTA</sequence>
<reference evidence="3 4" key="1">
    <citation type="journal article" date="2015" name="Genome Announc.">
        <title>Closed Genome Sequence of Octadecabacter temperatus SB1, the First Mesophilic Species of the Genus Octadecabacter.</title>
        <authorList>
            <person name="Voget S."/>
            <person name="Billerbeck S."/>
            <person name="Simon M."/>
            <person name="Daniel R."/>
        </authorList>
    </citation>
    <scope>NUCLEOTIDE SEQUENCE [LARGE SCALE GENOMIC DNA]</scope>
    <source>
        <strain evidence="3 4">SB1</strain>
    </source>
</reference>
<proteinExistence type="predicted"/>
<dbReference type="AlphaFoldDB" id="A0A0K0Y2E8"/>
<protein>
    <submittedName>
        <fullName evidence="3">XdhC and CoxI family protein</fullName>
    </submittedName>
</protein>
<dbReference type="RefSeq" id="WP_049833530.1">
    <property type="nucleotide sequence ID" value="NZ_CP012160.1"/>
</dbReference>
<gene>
    <name evidence="3" type="ORF">OSB_05460</name>
</gene>
<dbReference type="Pfam" id="PF02625">
    <property type="entry name" value="XdhC_CoxI"/>
    <property type="match status" value="1"/>
</dbReference>
<evidence type="ECO:0000313" key="4">
    <source>
        <dbReference type="Proteomes" id="UP000067444"/>
    </source>
</evidence>
<dbReference type="SUPFAM" id="SSF51735">
    <property type="entry name" value="NAD(P)-binding Rossmann-fold domains"/>
    <property type="match status" value="1"/>
</dbReference>
<dbReference type="OrthoDB" id="61481at2"/>
<feature type="domain" description="XdhC Rossmann" evidence="2">
    <location>
        <begin position="99"/>
        <end position="239"/>
    </location>
</feature>
<keyword evidence="4" id="KW-1185">Reference proteome</keyword>
<evidence type="ECO:0000313" key="3">
    <source>
        <dbReference type="EMBL" id="AKS45109.1"/>
    </source>
</evidence>
<evidence type="ECO:0000259" key="1">
    <source>
        <dbReference type="Pfam" id="PF02625"/>
    </source>
</evidence>
<dbReference type="NCBIfam" id="TIGR02964">
    <property type="entry name" value="xanthine_xdhC"/>
    <property type="match status" value="1"/>
</dbReference>
<dbReference type="InterPro" id="IPR014308">
    <property type="entry name" value="Xanthine_DH_XdhC"/>
</dbReference>
<organism evidence="3 4">
    <name type="scientific">Octadecabacter temperatus</name>
    <dbReference type="NCBI Taxonomy" id="1458307"/>
    <lineage>
        <taxon>Bacteria</taxon>
        <taxon>Pseudomonadati</taxon>
        <taxon>Pseudomonadota</taxon>
        <taxon>Alphaproteobacteria</taxon>
        <taxon>Rhodobacterales</taxon>
        <taxon>Roseobacteraceae</taxon>
        <taxon>Octadecabacter</taxon>
    </lineage>
</organism>
<dbReference type="PATRIC" id="fig|1458307.3.peg.548"/>
<dbReference type="InterPro" id="IPR036291">
    <property type="entry name" value="NAD(P)-bd_dom_sf"/>
</dbReference>
<accession>A0A0K0Y2E8</accession>
<feature type="domain" description="XdhC- CoxI" evidence="1">
    <location>
        <begin position="3"/>
        <end position="59"/>
    </location>
</feature>
<dbReference type="Pfam" id="PF13478">
    <property type="entry name" value="XdhC_C"/>
    <property type="match status" value="1"/>
</dbReference>
<name>A0A0K0Y2E8_9RHOB</name>
<dbReference type="KEGG" id="otm:OSB_05460"/>
<dbReference type="EMBL" id="CP012160">
    <property type="protein sequence ID" value="AKS45109.1"/>
    <property type="molecule type" value="Genomic_DNA"/>
</dbReference>
<dbReference type="PANTHER" id="PTHR30388:SF6">
    <property type="entry name" value="XANTHINE DEHYDROGENASE SUBUNIT A-RELATED"/>
    <property type="match status" value="1"/>
</dbReference>
<dbReference type="PANTHER" id="PTHR30388">
    <property type="entry name" value="ALDEHYDE OXIDOREDUCTASE MOLYBDENUM COFACTOR ASSEMBLY PROTEIN"/>
    <property type="match status" value="1"/>
</dbReference>
<dbReference type="InterPro" id="IPR052698">
    <property type="entry name" value="MoCofactor_Util/Proc"/>
</dbReference>
<evidence type="ECO:0000259" key="2">
    <source>
        <dbReference type="Pfam" id="PF13478"/>
    </source>
</evidence>
<dbReference type="Gene3D" id="3.40.50.720">
    <property type="entry name" value="NAD(P)-binding Rossmann-like Domain"/>
    <property type="match status" value="1"/>
</dbReference>
<dbReference type="InterPro" id="IPR003777">
    <property type="entry name" value="XdhC_CoxI"/>
</dbReference>
<dbReference type="Proteomes" id="UP000067444">
    <property type="component" value="Chromosome"/>
</dbReference>
<dbReference type="STRING" id="1458307.OSB_05460"/>
<dbReference type="InterPro" id="IPR027051">
    <property type="entry name" value="XdhC_Rossmann_dom"/>
</dbReference>